<sequence>MKHLTMLDLSSNSIGGEIPNVFSNLQELVELFLSTNNFIGPFSSSILSLTHFEVLYLERNSLSGPPPSNTSMLQKLPELGLFSNILDGTIPSSVFSFPILELKLNHNRFRGLDDELKTNLTLDDLYLSHNQLNGPIPQSLANLINLVRIVLSSNNITDNVGIEFLKTMQILEHIDLSWRTGIKGSKITLSNLKVLFISSCEPKDFPHLLRNGKTLKGLLPSSICNMSGLTFFGLSHNYFSDFVPYHLGIMVELSVSDLRRNNFIGSLPPLCVRSTSLCTIVLNGNHFEGTVPMSLLNCDGLEVLDVGNNAINDTF</sequence>
<comment type="subcellular location">
    <subcellularLocation>
        <location evidence="1">Membrane</location>
        <topology evidence="1">Single-pass type I membrane protein</topology>
    </subcellularLocation>
</comment>
<reference evidence="7 8" key="1">
    <citation type="journal article" date="2021" name="BMC Genomics">
        <title>Datura genome reveals duplications of psychoactive alkaloid biosynthetic genes and high mutation rate following tissue culture.</title>
        <authorList>
            <person name="Rajewski A."/>
            <person name="Carter-House D."/>
            <person name="Stajich J."/>
            <person name="Litt A."/>
        </authorList>
    </citation>
    <scope>NUCLEOTIDE SEQUENCE [LARGE SCALE GENOMIC DNA]</scope>
    <source>
        <strain evidence="7">AR-01</strain>
    </source>
</reference>
<dbReference type="InterPro" id="IPR046956">
    <property type="entry name" value="RLP23-like"/>
</dbReference>
<dbReference type="PANTHER" id="PTHR48061:SF38">
    <property type="entry name" value="SERINE_THREONINE-PROTEIN KINASE BRI1"/>
    <property type="match status" value="1"/>
</dbReference>
<accession>A0ABS8STI5</accession>
<protein>
    <submittedName>
        <fullName evidence="7">Uncharacterized protein</fullName>
    </submittedName>
</protein>
<gene>
    <name evidence="7" type="ORF">HAX54_047918</name>
</gene>
<dbReference type="InterPro" id="IPR032675">
    <property type="entry name" value="LRR_dom_sf"/>
</dbReference>
<evidence type="ECO:0000256" key="1">
    <source>
        <dbReference type="ARBA" id="ARBA00004479"/>
    </source>
</evidence>
<evidence type="ECO:0000256" key="4">
    <source>
        <dbReference type="ARBA" id="ARBA00022989"/>
    </source>
</evidence>
<keyword evidence="4" id="KW-1133">Transmembrane helix</keyword>
<evidence type="ECO:0000313" key="7">
    <source>
        <dbReference type="EMBL" id="MCD7462171.1"/>
    </source>
</evidence>
<dbReference type="EMBL" id="JACEIK010000784">
    <property type="protein sequence ID" value="MCD7462171.1"/>
    <property type="molecule type" value="Genomic_DNA"/>
</dbReference>
<dbReference type="Pfam" id="PF00560">
    <property type="entry name" value="LRR_1"/>
    <property type="match status" value="2"/>
</dbReference>
<evidence type="ECO:0000256" key="3">
    <source>
        <dbReference type="ARBA" id="ARBA00022729"/>
    </source>
</evidence>
<evidence type="ECO:0000256" key="6">
    <source>
        <dbReference type="ARBA" id="ARBA00023180"/>
    </source>
</evidence>
<dbReference type="Proteomes" id="UP000823775">
    <property type="component" value="Unassembled WGS sequence"/>
</dbReference>
<evidence type="ECO:0000256" key="2">
    <source>
        <dbReference type="ARBA" id="ARBA00022692"/>
    </source>
</evidence>
<dbReference type="Gene3D" id="3.80.10.10">
    <property type="entry name" value="Ribonuclease Inhibitor"/>
    <property type="match status" value="2"/>
</dbReference>
<dbReference type="InterPro" id="IPR001611">
    <property type="entry name" value="Leu-rich_rpt"/>
</dbReference>
<evidence type="ECO:0000256" key="5">
    <source>
        <dbReference type="ARBA" id="ARBA00023136"/>
    </source>
</evidence>
<keyword evidence="2" id="KW-0812">Transmembrane</keyword>
<keyword evidence="5" id="KW-0472">Membrane</keyword>
<name>A0ABS8STI5_DATST</name>
<keyword evidence="6" id="KW-0325">Glycoprotein</keyword>
<dbReference type="PANTHER" id="PTHR48061">
    <property type="entry name" value="LEUCINE-RICH REPEAT RECEPTOR PROTEIN KINASE EMS1-LIKE-RELATED"/>
    <property type="match status" value="1"/>
</dbReference>
<evidence type="ECO:0000313" key="8">
    <source>
        <dbReference type="Proteomes" id="UP000823775"/>
    </source>
</evidence>
<dbReference type="SUPFAM" id="SSF52058">
    <property type="entry name" value="L domain-like"/>
    <property type="match status" value="2"/>
</dbReference>
<keyword evidence="8" id="KW-1185">Reference proteome</keyword>
<comment type="caution">
    <text evidence="7">The sequence shown here is derived from an EMBL/GenBank/DDBJ whole genome shotgun (WGS) entry which is preliminary data.</text>
</comment>
<organism evidence="7 8">
    <name type="scientific">Datura stramonium</name>
    <name type="common">Jimsonweed</name>
    <name type="synonym">Common thornapple</name>
    <dbReference type="NCBI Taxonomy" id="4076"/>
    <lineage>
        <taxon>Eukaryota</taxon>
        <taxon>Viridiplantae</taxon>
        <taxon>Streptophyta</taxon>
        <taxon>Embryophyta</taxon>
        <taxon>Tracheophyta</taxon>
        <taxon>Spermatophyta</taxon>
        <taxon>Magnoliopsida</taxon>
        <taxon>eudicotyledons</taxon>
        <taxon>Gunneridae</taxon>
        <taxon>Pentapetalae</taxon>
        <taxon>asterids</taxon>
        <taxon>lamiids</taxon>
        <taxon>Solanales</taxon>
        <taxon>Solanaceae</taxon>
        <taxon>Solanoideae</taxon>
        <taxon>Datureae</taxon>
        <taxon>Datura</taxon>
    </lineage>
</organism>
<proteinExistence type="predicted"/>
<keyword evidence="3" id="KW-0732">Signal</keyword>